<dbReference type="InterPro" id="IPR010865">
    <property type="entry name" value="DUF1499"/>
</dbReference>
<evidence type="ECO:0000256" key="1">
    <source>
        <dbReference type="SAM" id="Phobius"/>
    </source>
</evidence>
<proteinExistence type="predicted"/>
<dbReference type="Proteomes" id="UP000550508">
    <property type="component" value="Unassembled WGS sequence"/>
</dbReference>
<feature type="transmembrane region" description="Helical" evidence="1">
    <location>
        <begin position="45"/>
        <end position="67"/>
    </location>
</feature>
<comment type="caution">
    <text evidence="2">The sequence shown here is derived from an EMBL/GenBank/DDBJ whole genome shotgun (WGS) entry which is preliminary data.</text>
</comment>
<keyword evidence="3" id="KW-1185">Reference proteome</keyword>
<keyword evidence="1" id="KW-0812">Transmembrane</keyword>
<dbReference type="RefSeq" id="WP_113281711.1">
    <property type="nucleotide sequence ID" value="NZ_JABUMX010000001.1"/>
</dbReference>
<keyword evidence="1" id="KW-1133">Transmembrane helix</keyword>
<dbReference type="AlphaFoldDB" id="A0A849VJA0"/>
<dbReference type="EMBL" id="JABUMX010000001">
    <property type="protein sequence ID" value="NTS30285.1"/>
    <property type="molecule type" value="Genomic_DNA"/>
</dbReference>
<dbReference type="Pfam" id="PF07386">
    <property type="entry name" value="DUF1499"/>
    <property type="match status" value="1"/>
</dbReference>
<protein>
    <submittedName>
        <fullName evidence="2">DUF1499 domain-containing protein</fullName>
    </submittedName>
</protein>
<organism evidence="2 3">
    <name type="scientific">Phyllobacterium pellucidum</name>
    <dbReference type="NCBI Taxonomy" id="2740464"/>
    <lineage>
        <taxon>Bacteria</taxon>
        <taxon>Pseudomonadati</taxon>
        <taxon>Pseudomonadota</taxon>
        <taxon>Alphaproteobacteria</taxon>
        <taxon>Hyphomicrobiales</taxon>
        <taxon>Phyllobacteriaceae</taxon>
        <taxon>Phyllobacterium</taxon>
    </lineage>
</organism>
<reference evidence="2 3" key="1">
    <citation type="submission" date="2020-05" db="EMBL/GenBank/DDBJ databases">
        <authorList>
            <person name="Kim M.K."/>
        </authorList>
    </citation>
    <scope>NUCLEOTIDE SEQUENCE [LARGE SCALE GENOMIC DNA]</scope>
    <source>
        <strain evidence="2 3">BT25</strain>
    </source>
</reference>
<feature type="transmembrane region" description="Helical" evidence="1">
    <location>
        <begin position="79"/>
        <end position="102"/>
    </location>
</feature>
<evidence type="ECO:0000313" key="3">
    <source>
        <dbReference type="Proteomes" id="UP000550508"/>
    </source>
</evidence>
<gene>
    <name evidence="2" type="ORF">HQ945_03375</name>
</gene>
<evidence type="ECO:0000313" key="2">
    <source>
        <dbReference type="EMBL" id="NTS30285.1"/>
    </source>
</evidence>
<keyword evidence="1" id="KW-0472">Membrane</keyword>
<sequence length="266" mass="29485">MRHHFRRRQSISAKWSVRVAFLAAILFVLSGLGHRFERIETPEFLWLLAVVAGLALLALLLSFKGFTSLWRRGDRGGPSAFWGGVIALVVLAPFAMTLYQALALPTLYDVSTDIADPPELFAAGQRSERMNPLVNDEESRGLQSSAYPQVTGRRYDGSPDRILTAVNTVVSNNGWTVLSQKGEPGDDEEILLEVVARTWLLGFTSDVVVRLTDEGETTYVDMRSVSRYGIHDLGENADRITAFMTALDTEVQGTQPDEETTQPEQP</sequence>
<accession>A0A849VJA0</accession>
<name>A0A849VJA0_9HYPH</name>